<feature type="transmembrane region" description="Helical" evidence="9">
    <location>
        <begin position="378"/>
        <end position="402"/>
    </location>
</feature>
<dbReference type="GeneID" id="92378933"/>
<evidence type="ECO:0000256" key="4">
    <source>
        <dbReference type="ARBA" id="ARBA00022692"/>
    </source>
</evidence>
<proteinExistence type="inferred from homology"/>
<gene>
    <name evidence="11" type="ORF">TEOVI_000499300</name>
</gene>
<organism evidence="11 12">
    <name type="scientific">Trypanosoma equiperdum</name>
    <dbReference type="NCBI Taxonomy" id="5694"/>
    <lineage>
        <taxon>Eukaryota</taxon>
        <taxon>Discoba</taxon>
        <taxon>Euglenozoa</taxon>
        <taxon>Kinetoplastea</taxon>
        <taxon>Metakinetoplastina</taxon>
        <taxon>Trypanosomatida</taxon>
        <taxon>Trypanosomatidae</taxon>
        <taxon>Trypanosoma</taxon>
    </lineage>
</organism>
<feature type="transmembrane region" description="Helical" evidence="9">
    <location>
        <begin position="601"/>
        <end position="623"/>
    </location>
</feature>
<dbReference type="AlphaFoldDB" id="A0A1G4I7Y8"/>
<keyword evidence="8 9" id="KW-0472">Membrane</keyword>
<keyword evidence="4 9" id="KW-0812">Transmembrane</keyword>
<evidence type="ECO:0000256" key="8">
    <source>
        <dbReference type="ARBA" id="ARBA00023136"/>
    </source>
</evidence>
<dbReference type="GO" id="GO:0007035">
    <property type="term" value="P:vacuolar acidification"/>
    <property type="evidence" value="ECO:0007669"/>
    <property type="project" value="TreeGrafter"/>
</dbReference>
<dbReference type="PIRSF" id="PIRSF001293">
    <property type="entry name" value="ATP6V0A1"/>
    <property type="match status" value="1"/>
</dbReference>
<dbReference type="InterPro" id="IPR026028">
    <property type="entry name" value="V-type_ATPase_116kDa_su_euka"/>
</dbReference>
<dbReference type="GO" id="GO:0000220">
    <property type="term" value="C:vacuolar proton-transporting V-type ATPase, V0 domain"/>
    <property type="evidence" value="ECO:0007669"/>
    <property type="project" value="InterPro"/>
</dbReference>
<keyword evidence="7 9" id="KW-0406">Ion transport</keyword>
<protein>
    <recommendedName>
        <fullName evidence="9">V-type proton ATPase subunit a</fullName>
    </recommendedName>
</protein>
<feature type="transmembrane region" description="Helical" evidence="9">
    <location>
        <begin position="719"/>
        <end position="739"/>
    </location>
</feature>
<comment type="caution">
    <text evidence="11">The sequence shown here is derived from an EMBL/GenBank/DDBJ whole genome shotgun (WGS) entry which is preliminary data.</text>
</comment>
<feature type="coiled-coil region" evidence="10">
    <location>
        <begin position="95"/>
        <end position="136"/>
    </location>
</feature>
<evidence type="ECO:0000256" key="7">
    <source>
        <dbReference type="ARBA" id="ARBA00023065"/>
    </source>
</evidence>
<keyword evidence="3 9" id="KW-0813">Transport</keyword>
<evidence type="ECO:0000256" key="10">
    <source>
        <dbReference type="SAM" id="Coils"/>
    </source>
</evidence>
<evidence type="ECO:0000256" key="2">
    <source>
        <dbReference type="ARBA" id="ARBA00009904"/>
    </source>
</evidence>
<dbReference type="GO" id="GO:0046961">
    <property type="term" value="F:proton-transporting ATPase activity, rotational mechanism"/>
    <property type="evidence" value="ECO:0007669"/>
    <property type="project" value="InterPro"/>
</dbReference>
<dbReference type="PANTHER" id="PTHR11629:SF63">
    <property type="entry name" value="V-TYPE PROTON ATPASE SUBUNIT A"/>
    <property type="match status" value="1"/>
</dbReference>
<evidence type="ECO:0000313" key="11">
    <source>
        <dbReference type="EMBL" id="SCU68185.1"/>
    </source>
</evidence>
<name>A0A1G4I7Y8_TRYEQ</name>
<evidence type="ECO:0000256" key="9">
    <source>
        <dbReference type="RuleBase" id="RU361189"/>
    </source>
</evidence>
<dbReference type="RefSeq" id="XP_067079389.1">
    <property type="nucleotide sequence ID" value="XM_067223288.1"/>
</dbReference>
<evidence type="ECO:0000313" key="12">
    <source>
        <dbReference type="Proteomes" id="UP000195570"/>
    </source>
</evidence>
<feature type="transmembrane region" description="Helical" evidence="9">
    <location>
        <begin position="537"/>
        <end position="561"/>
    </location>
</feature>
<evidence type="ECO:0000256" key="1">
    <source>
        <dbReference type="ARBA" id="ARBA00004141"/>
    </source>
</evidence>
<sequence>MSSEAASGLWRSEDMTLLRLTMQRETAHDSVLKLGQLAAFQFIDLNSDVSAFQRDFVQEVRRCDGMERKLRYLHDEIEKAGLTCVSTEAIGRESLFALEHKIDEYEGELRELNGQYQSLLEESNRTQEHLEVLSREFGSGIRQSPGLNLLTGVIPKDRIATLERLVYRITRGNSVLHTDEITTPFSEGEKERMVQKCVFGVYFATPRLWESLKRISEVNGASLYPYAESTERLQYMRDTLNSQLETMKHTLQQSLLRQRHLLTSISHNVCQWRQTVAVEKSVFSTMNMLKFSGSTAVAKGWAPVRSLDRIRASLQEAEYLSGAQVLTIVEEISTKEKRPTCFFTNKFTVCFQSIVDSYGMARYKEVNPGVLTIVTFPYLFGIMYGDIGHGVMLTLFAAFLLIKEKDWEGRKLNEIFAMIFDGRYLLLLMGLFAIYVGFLYNDFFGFSVDTFRSGYQWPPLNGNTQEGDMQPSSPSGVTPARSVIFGIDSAWAETENKLEFYNSVKMKCSVIIGVVQMVAGVILSLMNHIYFGDRIQIWFRFVPEIVFLLCTFGYMCVLIIIKWCTNWDQRTSEAPSLLETMTNFFLQPGTVNVPLYKGQEFVQVLLLLIAFAMVPILLCAIPMHEKKEHERKMRLQALARRNEDERHEGSEDDYDEDEKFDFSEVVIHQVIHTIEYVLGCVSNTASYLRLWALSLAHSQLSEVFWSFTFLMALDMDKGSGVFVFFGLCVWMCATVAVLLGMESLSAFLHALRLHWVEFNNKFYAADGYPFTPFNIAEVLKELD</sequence>
<keyword evidence="12" id="KW-1185">Reference proteome</keyword>
<evidence type="ECO:0000256" key="3">
    <source>
        <dbReference type="ARBA" id="ARBA00022448"/>
    </source>
</evidence>
<evidence type="ECO:0000256" key="6">
    <source>
        <dbReference type="ARBA" id="ARBA00022989"/>
    </source>
</evidence>
<keyword evidence="10" id="KW-0175">Coiled coil</keyword>
<keyword evidence="6 9" id="KW-1133">Transmembrane helix</keyword>
<comment type="subcellular location">
    <subcellularLocation>
        <location evidence="1">Membrane</location>
        <topology evidence="1">Multi-pass membrane protein</topology>
    </subcellularLocation>
</comment>
<dbReference type="GO" id="GO:0051117">
    <property type="term" value="F:ATPase binding"/>
    <property type="evidence" value="ECO:0007669"/>
    <property type="project" value="TreeGrafter"/>
</dbReference>
<comment type="function">
    <text evidence="9">Essential component of the vacuolar proton pump (V-ATPase), a multimeric enzyme that catalyzes the translocation of protons across the membranes. Required for assembly and activity of the V-ATPase.</text>
</comment>
<dbReference type="EMBL" id="CZPT02000918">
    <property type="protein sequence ID" value="SCU68185.1"/>
    <property type="molecule type" value="Genomic_DNA"/>
</dbReference>
<comment type="similarity">
    <text evidence="2 9">Belongs to the V-ATPase 116 kDa subunit family.</text>
</comment>
<dbReference type="Pfam" id="PF01496">
    <property type="entry name" value="V_ATPase_I"/>
    <property type="match status" value="2"/>
</dbReference>
<evidence type="ECO:0000256" key="5">
    <source>
        <dbReference type="ARBA" id="ARBA00022781"/>
    </source>
</evidence>
<feature type="transmembrane region" description="Helical" evidence="9">
    <location>
        <begin position="423"/>
        <end position="440"/>
    </location>
</feature>
<reference evidence="11" key="1">
    <citation type="submission" date="2016-09" db="EMBL/GenBank/DDBJ databases">
        <authorList>
            <person name="Hebert L."/>
            <person name="Moumen B."/>
        </authorList>
    </citation>
    <scope>NUCLEOTIDE SEQUENCE [LARGE SCALE GENOMIC DNA]</scope>
    <source>
        <strain evidence="11">OVI</strain>
    </source>
</reference>
<keyword evidence="5 9" id="KW-0375">Hydrogen ion transport</keyword>
<feature type="transmembrane region" description="Helical" evidence="9">
    <location>
        <begin position="510"/>
        <end position="530"/>
    </location>
</feature>
<dbReference type="Proteomes" id="UP000195570">
    <property type="component" value="Unassembled WGS sequence"/>
</dbReference>
<dbReference type="VEuPathDB" id="TriTrypDB:TEOVI_000499300"/>
<dbReference type="InterPro" id="IPR002490">
    <property type="entry name" value="V-ATPase_116kDa_su"/>
</dbReference>
<accession>A0A1G4I7Y8</accession>
<dbReference type="PANTHER" id="PTHR11629">
    <property type="entry name" value="VACUOLAR PROTON ATPASES"/>
    <property type="match status" value="1"/>
</dbReference>